<keyword evidence="5" id="KW-1185">Reference proteome</keyword>
<dbReference type="Proteomes" id="UP000002257">
    <property type="component" value="Chromosome"/>
</dbReference>
<dbReference type="Pfam" id="PF25963">
    <property type="entry name" value="Beta-barrel_AAEA"/>
    <property type="match status" value="1"/>
</dbReference>
<feature type="domain" description="p-hydroxybenzoic acid efflux pump subunit AaeA-like beta-barrel" evidence="3">
    <location>
        <begin position="250"/>
        <end position="343"/>
    </location>
</feature>
<dbReference type="Gene3D" id="2.40.50.100">
    <property type="match status" value="1"/>
</dbReference>
<dbReference type="NCBIfam" id="NF007785">
    <property type="entry name" value="PRK10476.1"/>
    <property type="match status" value="1"/>
</dbReference>
<dbReference type="Gene3D" id="1.10.287.470">
    <property type="entry name" value="Helix hairpin bin"/>
    <property type="match status" value="1"/>
</dbReference>
<reference evidence="4 5" key="1">
    <citation type="journal article" date="2010" name="J. Bacteriol.">
        <title>Complete genome sequence of the aerobic facultative methanotroph Methylocella silvestris BL2.</title>
        <authorList>
            <person name="Chen Y."/>
            <person name="Crombie A."/>
            <person name="Rahman M.T."/>
            <person name="Dedysh S.N."/>
            <person name="Liesack W."/>
            <person name="Stott M.B."/>
            <person name="Alam M."/>
            <person name="Theisen A.R."/>
            <person name="Murrell J.C."/>
            <person name="Dunfield P.F."/>
        </authorList>
    </citation>
    <scope>NUCLEOTIDE SEQUENCE [LARGE SCALE GENOMIC DNA]</scope>
    <source>
        <strain evidence="5">DSM 15510 / CIP 108128 / LMG 27833 / NCIMB 13906 / BL2</strain>
    </source>
</reference>
<keyword evidence="1" id="KW-0812">Transmembrane</keyword>
<name>B8ESZ1_METSB</name>
<keyword evidence="1" id="KW-0472">Membrane</keyword>
<sequence>MQAAGTKRRHGRIATLISVIIILLGVVAGGYALRQRALFPSTDDATIDADVVHVAPAVGGRIIDIPVAENMTVAQGDPLFQIDPVPFHLAVSQAEADLDLARAALDTQRRVLSTERSAVVVATDQVQRAITNLDLATRTVERLRPLAAKGYVPTQQLDQAQTAARDAATSLQQAREQEDAAARAVGTEAGAEAAVRARESALAIAERALQDTTVRASQAGRIVGLNVSSGEMVIPSQSLFTLVNSEEWFAVANFREFDLAAIAVGDCATVYSMIDRNHPIKGAVQGIGSGVLDQERINIPRAVPYVERSLNWVRVAQRFPVRVRLDAPPPELMRVGASAVVEVKHGAACR</sequence>
<dbReference type="STRING" id="395965.Msil_2193"/>
<organism evidence="4 5">
    <name type="scientific">Methylocella silvestris (strain DSM 15510 / CIP 108128 / LMG 27833 / NCIMB 13906 / BL2)</name>
    <dbReference type="NCBI Taxonomy" id="395965"/>
    <lineage>
        <taxon>Bacteria</taxon>
        <taxon>Pseudomonadati</taxon>
        <taxon>Pseudomonadota</taxon>
        <taxon>Alphaproteobacteria</taxon>
        <taxon>Hyphomicrobiales</taxon>
        <taxon>Beijerinckiaceae</taxon>
        <taxon>Methylocella</taxon>
    </lineage>
</organism>
<dbReference type="eggNOG" id="COG1566">
    <property type="taxonomic scope" value="Bacteria"/>
</dbReference>
<gene>
    <name evidence="4" type="ordered locus">Msil_2193</name>
</gene>
<dbReference type="PANTHER" id="PTHR30367">
    <property type="entry name" value="P-HYDROXYBENZOIC ACID EFFLUX PUMP SUBUNIT AAEA-RELATED"/>
    <property type="match status" value="1"/>
</dbReference>
<feature type="transmembrane region" description="Helical" evidence="1">
    <location>
        <begin position="12"/>
        <end position="33"/>
    </location>
</feature>
<dbReference type="InterPro" id="IPR058634">
    <property type="entry name" value="AaeA-lik-b-barrel"/>
</dbReference>
<dbReference type="InterPro" id="IPR050393">
    <property type="entry name" value="MFP_Efflux_Pump"/>
</dbReference>
<evidence type="ECO:0000313" key="5">
    <source>
        <dbReference type="Proteomes" id="UP000002257"/>
    </source>
</evidence>
<evidence type="ECO:0000313" key="4">
    <source>
        <dbReference type="EMBL" id="ACK51129.1"/>
    </source>
</evidence>
<feature type="domain" description="Multidrug resistance protein MdtA-like barrel-sandwich hybrid" evidence="2">
    <location>
        <begin position="51"/>
        <end position="243"/>
    </location>
</feature>
<dbReference type="InterPro" id="IPR058625">
    <property type="entry name" value="MdtA-like_BSH"/>
</dbReference>
<dbReference type="Pfam" id="PF25917">
    <property type="entry name" value="BSH_RND"/>
    <property type="match status" value="1"/>
</dbReference>
<evidence type="ECO:0000259" key="2">
    <source>
        <dbReference type="Pfam" id="PF25917"/>
    </source>
</evidence>
<dbReference type="OrthoDB" id="9816569at2"/>
<dbReference type="AlphaFoldDB" id="B8ESZ1"/>
<dbReference type="Gene3D" id="2.40.30.170">
    <property type="match status" value="1"/>
</dbReference>
<dbReference type="KEGG" id="msl:Msil_2193"/>
<keyword evidence="1" id="KW-1133">Transmembrane helix</keyword>
<evidence type="ECO:0000259" key="3">
    <source>
        <dbReference type="Pfam" id="PF25963"/>
    </source>
</evidence>
<protein>
    <submittedName>
        <fullName evidence="4">Secretion protein HlyD family protein</fullName>
    </submittedName>
</protein>
<dbReference type="PANTHER" id="PTHR30367:SF1">
    <property type="entry name" value="MULTIDRUG RESISTANCE PROTEIN MDTN"/>
    <property type="match status" value="1"/>
</dbReference>
<accession>B8ESZ1</accession>
<dbReference type="EMBL" id="CP001280">
    <property type="protein sequence ID" value="ACK51129.1"/>
    <property type="molecule type" value="Genomic_DNA"/>
</dbReference>
<dbReference type="HOGENOM" id="CLU_018816_15_2_5"/>
<evidence type="ECO:0000256" key="1">
    <source>
        <dbReference type="SAM" id="Phobius"/>
    </source>
</evidence>
<dbReference type="SUPFAM" id="SSF111369">
    <property type="entry name" value="HlyD-like secretion proteins"/>
    <property type="match status" value="1"/>
</dbReference>
<proteinExistence type="predicted"/>